<evidence type="ECO:0000313" key="2">
    <source>
        <dbReference type="EMBL" id="LAB04561.1"/>
    </source>
</evidence>
<accession>A0A2D4K758</accession>
<keyword evidence="1" id="KW-0472">Membrane</keyword>
<sequence length="136" mass="16479">MYPNTKAECWKCKYKEGTFFHMWWQCPEVKKYWMRVQRWLSEITEHKSEFEREIFLLGIIKGKLSKVILYIIIHIITAVRIAFAQGWKKEKIPSEEDLTQKIMDCAELDKFTMELKGKDDSDYYAVWDRVENRNKS</sequence>
<reference evidence="2" key="2">
    <citation type="submission" date="2017-11" db="EMBL/GenBank/DDBJ databases">
        <title>Coralsnake Venomics: Analyses of Venom Gland Transcriptomes and Proteomes of Six Brazilian Taxa.</title>
        <authorList>
            <person name="Aird S.D."/>
            <person name="Jorge da Silva N."/>
            <person name="Qiu L."/>
            <person name="Villar-Briones A."/>
            <person name="Aparecida-Saddi V."/>
            <person name="Campos-Telles M.P."/>
            <person name="Grau M."/>
            <person name="Mikheyev A.S."/>
        </authorList>
    </citation>
    <scope>NUCLEOTIDE SEQUENCE</scope>
    <source>
        <tissue evidence="2">Venom_gland</tissue>
    </source>
</reference>
<reference evidence="2" key="1">
    <citation type="submission" date="2017-07" db="EMBL/GenBank/DDBJ databases">
        <authorList>
            <person name="Mikheyev A."/>
            <person name="Grau M."/>
        </authorList>
    </citation>
    <scope>NUCLEOTIDE SEQUENCE</scope>
    <source>
        <tissue evidence="2">Venom_gland</tissue>
    </source>
</reference>
<evidence type="ECO:0000256" key="1">
    <source>
        <dbReference type="SAM" id="Phobius"/>
    </source>
</evidence>
<dbReference type="EMBL" id="IACL01043838">
    <property type="protein sequence ID" value="LAB04561.1"/>
    <property type="molecule type" value="Transcribed_RNA"/>
</dbReference>
<proteinExistence type="predicted"/>
<evidence type="ECO:0008006" key="3">
    <source>
        <dbReference type="Google" id="ProtNLM"/>
    </source>
</evidence>
<keyword evidence="1" id="KW-0812">Transmembrane</keyword>
<name>A0A2D4K758_9SAUR</name>
<protein>
    <recommendedName>
        <fullName evidence="3">Reverse transcriptase zinc-binding domain-containing protein</fullName>
    </recommendedName>
</protein>
<organism evidence="2">
    <name type="scientific">Micrurus paraensis</name>
    <dbReference type="NCBI Taxonomy" id="1970185"/>
    <lineage>
        <taxon>Eukaryota</taxon>
        <taxon>Metazoa</taxon>
        <taxon>Chordata</taxon>
        <taxon>Craniata</taxon>
        <taxon>Vertebrata</taxon>
        <taxon>Euteleostomi</taxon>
        <taxon>Lepidosauria</taxon>
        <taxon>Squamata</taxon>
        <taxon>Bifurcata</taxon>
        <taxon>Unidentata</taxon>
        <taxon>Episquamata</taxon>
        <taxon>Toxicofera</taxon>
        <taxon>Serpentes</taxon>
        <taxon>Colubroidea</taxon>
        <taxon>Elapidae</taxon>
        <taxon>Elapinae</taxon>
        <taxon>Micrurus</taxon>
    </lineage>
</organism>
<keyword evidence="1" id="KW-1133">Transmembrane helix</keyword>
<feature type="transmembrane region" description="Helical" evidence="1">
    <location>
        <begin position="67"/>
        <end position="87"/>
    </location>
</feature>
<dbReference type="AlphaFoldDB" id="A0A2D4K758"/>